<dbReference type="GO" id="GO:0022857">
    <property type="term" value="F:transmembrane transporter activity"/>
    <property type="evidence" value="ECO:0007669"/>
    <property type="project" value="InterPro"/>
</dbReference>
<feature type="transmembrane region" description="Helical" evidence="6">
    <location>
        <begin position="386"/>
        <end position="406"/>
    </location>
</feature>
<keyword evidence="2" id="KW-0813">Transport</keyword>
<dbReference type="PROSITE" id="PS00218">
    <property type="entry name" value="AMINO_ACID_PERMEASE_1"/>
    <property type="match status" value="1"/>
</dbReference>
<dbReference type="PANTHER" id="PTHR45649:SF26">
    <property type="entry name" value="OS04G0435100 PROTEIN"/>
    <property type="match status" value="1"/>
</dbReference>
<dbReference type="KEGG" id="sla:SERLADRAFT_355470"/>
<evidence type="ECO:0000313" key="7">
    <source>
        <dbReference type="EMBL" id="EGO26847.1"/>
    </source>
</evidence>
<sequence length="517" mass="56215">MSTSRQLIPESSEPGEKDAVQLQLLNNSEQGPETSDQRLLDLGYKPEFRREMSLFGVLGVSFCAIGILTGMSSAYQTGLFSGGPLGLFWGWNICSLFMLFIALSLAEICSAYPTMGGLYFWVCKMKPDSPILGFCTGWIYSIAMVFTGTSGNLSVALYLASLAEVGQNRTLTRVEIAAIAWGVNIASGLINTVGTKAIGRMSTFNVWWTLAGTFVLVVTLLVKAPEKNSATFVFTDFENFTGWGSKGFVVLLGFLQAVYTLEGCETAAQVAEEAQRAEILAPIAVVGSIVGSWIIGLAYMLALLFSVQSITSVQATTYAIPIAQLYYDAVGQKLTLMCLTVIVLAQFMASVTAFTASSRLFYALARDNALPAKGYFMALNKYQAPYWGVWASVVVGCIISCAYIGSAVAFDAILSSAAIAVLLSYLQPIIIRVFWPQALTERGPFHLRQWSWPINFASFLFSAFICVLFVLPTAYPVNSLNMNYAVVAVGGLLLIVALGWVFWGRHHFIGPVQTFKM</sequence>
<feature type="transmembrane region" description="Helical" evidence="6">
    <location>
        <begin position="87"/>
        <end position="110"/>
    </location>
</feature>
<feature type="transmembrane region" description="Helical" evidence="6">
    <location>
        <begin position="456"/>
        <end position="475"/>
    </location>
</feature>
<dbReference type="GO" id="GO:0006865">
    <property type="term" value="P:amino acid transport"/>
    <property type="evidence" value="ECO:0007669"/>
    <property type="project" value="InterPro"/>
</dbReference>
<name>F8NRW1_SERL9</name>
<dbReference type="OrthoDB" id="10054429at2759"/>
<feature type="transmembrane region" description="Helical" evidence="6">
    <location>
        <begin position="242"/>
        <end position="259"/>
    </location>
</feature>
<organism>
    <name type="scientific">Serpula lacrymans var. lacrymans (strain S7.9)</name>
    <name type="common">Dry rot fungus</name>
    <dbReference type="NCBI Taxonomy" id="578457"/>
    <lineage>
        <taxon>Eukaryota</taxon>
        <taxon>Fungi</taxon>
        <taxon>Dikarya</taxon>
        <taxon>Basidiomycota</taxon>
        <taxon>Agaricomycotina</taxon>
        <taxon>Agaricomycetes</taxon>
        <taxon>Agaricomycetidae</taxon>
        <taxon>Boletales</taxon>
        <taxon>Coniophorineae</taxon>
        <taxon>Serpulaceae</taxon>
        <taxon>Serpula</taxon>
    </lineage>
</organism>
<dbReference type="InterPro" id="IPR002293">
    <property type="entry name" value="AA/rel_permease1"/>
</dbReference>
<gene>
    <name evidence="7" type="ORF">SERLADRAFT_355470</name>
</gene>
<proteinExistence type="predicted"/>
<reference evidence="7" key="1">
    <citation type="submission" date="2011-04" db="EMBL/GenBank/DDBJ databases">
        <title>Evolution of plant cell wall degrading machinery underlies the functional diversity of forest fungi.</title>
        <authorList>
            <consortium name="US DOE Joint Genome Institute (JGI-PGF)"/>
            <person name="Eastwood D.C."/>
            <person name="Floudas D."/>
            <person name="Binder M."/>
            <person name="Majcherczyk A."/>
            <person name="Schneider P."/>
            <person name="Aerts A."/>
            <person name="Asiegbu F.O."/>
            <person name="Baker S.E."/>
            <person name="Barry K."/>
            <person name="Bendiksby M."/>
            <person name="Blumentritt M."/>
            <person name="Coutinho P.M."/>
            <person name="Cullen D."/>
            <person name="Cullen D."/>
            <person name="Gathman A."/>
            <person name="Goodell B."/>
            <person name="Henrissat B."/>
            <person name="Ihrmark K."/>
            <person name="Kauserud H."/>
            <person name="Kohler A."/>
            <person name="LaButti K."/>
            <person name="Lapidus A."/>
            <person name="Lavin J.L."/>
            <person name="Lee Y.-H."/>
            <person name="Lindquist E."/>
            <person name="Lilly W."/>
            <person name="Lucas S."/>
            <person name="Morin E."/>
            <person name="Murat C."/>
            <person name="Oguiza J.A."/>
            <person name="Park J."/>
            <person name="Pisabarro A.G."/>
            <person name="Riley R."/>
            <person name="Rosling A."/>
            <person name="Salamov A."/>
            <person name="Schmidt O."/>
            <person name="Schmutz J."/>
            <person name="Skrede I."/>
            <person name="Stenlid J."/>
            <person name="Wiebenga A."/>
            <person name="Xie X."/>
            <person name="Kues U."/>
            <person name="Hibbett D.S."/>
            <person name="Hoffmeister D."/>
            <person name="Hogberg N."/>
            <person name="Martin F."/>
            <person name="Grigoriev I.V."/>
            <person name="Watkinson S.C."/>
        </authorList>
    </citation>
    <scope>NUCLEOTIDE SEQUENCE</scope>
    <source>
        <strain evidence="7">S7.9</strain>
    </source>
</reference>
<evidence type="ECO:0000256" key="6">
    <source>
        <dbReference type="SAM" id="Phobius"/>
    </source>
</evidence>
<feature type="transmembrane region" description="Helical" evidence="6">
    <location>
        <begin position="131"/>
        <end position="159"/>
    </location>
</feature>
<dbReference type="AlphaFoldDB" id="F8NRW1"/>
<evidence type="ECO:0000256" key="2">
    <source>
        <dbReference type="ARBA" id="ARBA00022448"/>
    </source>
</evidence>
<feature type="transmembrane region" description="Helical" evidence="6">
    <location>
        <begin position="481"/>
        <end position="503"/>
    </location>
</feature>
<comment type="subcellular location">
    <subcellularLocation>
        <location evidence="1">Membrane</location>
        <topology evidence="1">Multi-pass membrane protein</topology>
    </subcellularLocation>
</comment>
<evidence type="ECO:0000256" key="5">
    <source>
        <dbReference type="ARBA" id="ARBA00023136"/>
    </source>
</evidence>
<dbReference type="InterPro" id="IPR004840">
    <property type="entry name" value="Amino_acid_permease_CS"/>
</dbReference>
<feature type="transmembrane region" description="Helical" evidence="6">
    <location>
        <begin position="54"/>
        <end position="75"/>
    </location>
</feature>
<dbReference type="PANTHER" id="PTHR45649">
    <property type="entry name" value="AMINO-ACID PERMEASE BAT1"/>
    <property type="match status" value="1"/>
</dbReference>
<feature type="transmembrane region" description="Helical" evidence="6">
    <location>
        <begin position="334"/>
        <end position="365"/>
    </location>
</feature>
<dbReference type="RefSeq" id="XP_007317020.1">
    <property type="nucleotide sequence ID" value="XM_007316958.1"/>
</dbReference>
<feature type="transmembrane region" description="Helical" evidence="6">
    <location>
        <begin position="171"/>
        <end position="192"/>
    </location>
</feature>
<dbReference type="GeneID" id="18809476"/>
<keyword evidence="4 6" id="KW-1133">Transmembrane helix</keyword>
<dbReference type="GO" id="GO:0016020">
    <property type="term" value="C:membrane"/>
    <property type="evidence" value="ECO:0007669"/>
    <property type="project" value="UniProtKB-SubCell"/>
</dbReference>
<dbReference type="Pfam" id="PF13520">
    <property type="entry name" value="AA_permease_2"/>
    <property type="match status" value="1"/>
</dbReference>
<protein>
    <recommendedName>
        <fullName evidence="8">Amino acid transporter</fullName>
    </recommendedName>
</protein>
<keyword evidence="3 6" id="KW-0812">Transmembrane</keyword>
<keyword evidence="5 6" id="KW-0472">Membrane</keyword>
<evidence type="ECO:0000256" key="1">
    <source>
        <dbReference type="ARBA" id="ARBA00004141"/>
    </source>
</evidence>
<dbReference type="PIRSF" id="PIRSF006060">
    <property type="entry name" value="AA_transporter"/>
    <property type="match status" value="1"/>
</dbReference>
<dbReference type="HOGENOM" id="CLU_004495_0_1_1"/>
<evidence type="ECO:0008006" key="8">
    <source>
        <dbReference type="Google" id="ProtNLM"/>
    </source>
</evidence>
<dbReference type="Proteomes" id="UP000008064">
    <property type="component" value="Unassembled WGS sequence"/>
</dbReference>
<feature type="transmembrane region" description="Helical" evidence="6">
    <location>
        <begin position="204"/>
        <end position="222"/>
    </location>
</feature>
<feature type="transmembrane region" description="Helical" evidence="6">
    <location>
        <begin position="412"/>
        <end position="435"/>
    </location>
</feature>
<dbReference type="EMBL" id="GL945432">
    <property type="protein sequence ID" value="EGO26847.1"/>
    <property type="molecule type" value="Genomic_DNA"/>
</dbReference>
<feature type="transmembrane region" description="Helical" evidence="6">
    <location>
        <begin position="279"/>
        <end position="302"/>
    </location>
</feature>
<evidence type="ECO:0000256" key="4">
    <source>
        <dbReference type="ARBA" id="ARBA00022989"/>
    </source>
</evidence>
<dbReference type="Gene3D" id="1.20.1740.10">
    <property type="entry name" value="Amino acid/polyamine transporter I"/>
    <property type="match status" value="1"/>
</dbReference>
<accession>F8NRW1</accession>
<evidence type="ECO:0000256" key="3">
    <source>
        <dbReference type="ARBA" id="ARBA00022692"/>
    </source>
</evidence>